<keyword evidence="2 4" id="KW-0813">Transport</keyword>
<protein>
    <recommendedName>
        <fullName evidence="4">Non-specific lipid-transfer protein</fullName>
    </recommendedName>
</protein>
<sequence length="118" mass="12725">MARFLSVIVLLLIISKSALSVPSCGEVVSDLAPCLRFLRGKETKPRARCCSGVKELKGLAKTKADRVAICNCGKKAGSNFEIDSKKVTILPKKCGVDIKMPAIGKNFDCSKVKLEDLL</sequence>
<feature type="domain" description="Bifunctional inhibitor/plant lipid transfer protein/seed storage helical" evidence="6">
    <location>
        <begin position="24"/>
        <end position="109"/>
    </location>
</feature>
<dbReference type="InterPro" id="IPR016140">
    <property type="entry name" value="Bifunc_inhib/LTP/seed_store"/>
</dbReference>
<feature type="chain" id="PRO_5044866182" description="Non-specific lipid-transfer protein" evidence="5">
    <location>
        <begin position="21"/>
        <end position="118"/>
    </location>
</feature>
<evidence type="ECO:0000256" key="1">
    <source>
        <dbReference type="ARBA" id="ARBA00009748"/>
    </source>
</evidence>
<name>A0ABD3SYS0_9LAMI</name>
<evidence type="ECO:0000313" key="8">
    <source>
        <dbReference type="Proteomes" id="UP001634393"/>
    </source>
</evidence>
<gene>
    <name evidence="7" type="ORF">ACJIZ3_018554</name>
</gene>
<dbReference type="PRINTS" id="PR00382">
    <property type="entry name" value="LIPIDTRNSFER"/>
</dbReference>
<dbReference type="SMART" id="SM00499">
    <property type="entry name" value="AAI"/>
    <property type="match status" value="1"/>
</dbReference>
<dbReference type="Pfam" id="PF00234">
    <property type="entry name" value="Tryp_alpha_amyl"/>
    <property type="match status" value="1"/>
</dbReference>
<proteinExistence type="inferred from homology"/>
<dbReference type="CDD" id="cd01960">
    <property type="entry name" value="nsLTP1"/>
    <property type="match status" value="1"/>
</dbReference>
<dbReference type="SUPFAM" id="SSF47699">
    <property type="entry name" value="Bifunctional inhibitor/lipid-transfer protein/seed storage 2S albumin"/>
    <property type="match status" value="1"/>
</dbReference>
<evidence type="ECO:0000259" key="6">
    <source>
        <dbReference type="SMART" id="SM00499"/>
    </source>
</evidence>
<evidence type="ECO:0000256" key="3">
    <source>
        <dbReference type="ARBA" id="ARBA00023121"/>
    </source>
</evidence>
<comment type="function">
    <text evidence="4">Plant non-specific lipid-transfer proteins transfer phospholipids as well as galactolipids across membranes. May play a role in wax or cutin deposition in the cell walls of expanding epidermal cells and certain secretory tissues.</text>
</comment>
<keyword evidence="5" id="KW-0732">Signal</keyword>
<organism evidence="7 8">
    <name type="scientific">Penstemon smallii</name>
    <dbReference type="NCBI Taxonomy" id="265156"/>
    <lineage>
        <taxon>Eukaryota</taxon>
        <taxon>Viridiplantae</taxon>
        <taxon>Streptophyta</taxon>
        <taxon>Embryophyta</taxon>
        <taxon>Tracheophyta</taxon>
        <taxon>Spermatophyta</taxon>
        <taxon>Magnoliopsida</taxon>
        <taxon>eudicotyledons</taxon>
        <taxon>Gunneridae</taxon>
        <taxon>Pentapetalae</taxon>
        <taxon>asterids</taxon>
        <taxon>lamiids</taxon>
        <taxon>Lamiales</taxon>
        <taxon>Plantaginaceae</taxon>
        <taxon>Cheloneae</taxon>
        <taxon>Penstemon</taxon>
    </lineage>
</organism>
<evidence type="ECO:0000256" key="4">
    <source>
        <dbReference type="RuleBase" id="RU000628"/>
    </source>
</evidence>
<dbReference type="PANTHER" id="PTHR33076">
    <property type="entry name" value="NON-SPECIFIC LIPID-TRANSFER PROTEIN 2-RELATED"/>
    <property type="match status" value="1"/>
</dbReference>
<dbReference type="InterPro" id="IPR036312">
    <property type="entry name" value="Bifun_inhib/LTP/seed_sf"/>
</dbReference>
<reference evidence="7 8" key="1">
    <citation type="submission" date="2024-12" db="EMBL/GenBank/DDBJ databases">
        <title>The unique morphological basis and parallel evolutionary history of personate flowers in Penstemon.</title>
        <authorList>
            <person name="Depatie T.H."/>
            <person name="Wessinger C.A."/>
        </authorList>
    </citation>
    <scope>NUCLEOTIDE SEQUENCE [LARGE SCALE GENOMIC DNA]</scope>
    <source>
        <strain evidence="7">WTNN_2</strain>
        <tissue evidence="7">Leaf</tissue>
    </source>
</reference>
<comment type="caution">
    <text evidence="7">The sequence shown here is derived from an EMBL/GenBank/DDBJ whole genome shotgun (WGS) entry which is preliminary data.</text>
</comment>
<comment type="similarity">
    <text evidence="1 4">Belongs to the plant LTP family.</text>
</comment>
<evidence type="ECO:0000313" key="7">
    <source>
        <dbReference type="EMBL" id="KAL3829752.1"/>
    </source>
</evidence>
<keyword evidence="8" id="KW-1185">Reference proteome</keyword>
<dbReference type="Gene3D" id="1.10.110.10">
    <property type="entry name" value="Plant lipid-transfer and hydrophobic proteins"/>
    <property type="match status" value="1"/>
</dbReference>
<feature type="signal peptide" evidence="5">
    <location>
        <begin position="1"/>
        <end position="20"/>
    </location>
</feature>
<evidence type="ECO:0000256" key="5">
    <source>
        <dbReference type="SAM" id="SignalP"/>
    </source>
</evidence>
<dbReference type="AlphaFoldDB" id="A0ABD3SYS0"/>
<dbReference type="InterPro" id="IPR000528">
    <property type="entry name" value="Plant_nsLTP"/>
</dbReference>
<dbReference type="GO" id="GO:0008289">
    <property type="term" value="F:lipid binding"/>
    <property type="evidence" value="ECO:0007669"/>
    <property type="project" value="UniProtKB-KW"/>
</dbReference>
<evidence type="ECO:0000256" key="2">
    <source>
        <dbReference type="ARBA" id="ARBA00022448"/>
    </source>
</evidence>
<dbReference type="Proteomes" id="UP001634393">
    <property type="component" value="Unassembled WGS sequence"/>
</dbReference>
<accession>A0ABD3SYS0</accession>
<keyword evidence="3 4" id="KW-0446">Lipid-binding</keyword>
<dbReference type="EMBL" id="JBJXBP010000005">
    <property type="protein sequence ID" value="KAL3829752.1"/>
    <property type="molecule type" value="Genomic_DNA"/>
</dbReference>